<feature type="domain" description="Polysaccharide export protein N-terminal" evidence="3">
    <location>
        <begin position="61"/>
        <end position="135"/>
    </location>
</feature>
<organism evidence="5 6">
    <name type="scientific">Sphingomonas desiccabilis</name>
    <dbReference type="NCBI Taxonomy" id="429134"/>
    <lineage>
        <taxon>Bacteria</taxon>
        <taxon>Pseudomonadati</taxon>
        <taxon>Pseudomonadota</taxon>
        <taxon>Alphaproteobacteria</taxon>
        <taxon>Sphingomonadales</taxon>
        <taxon>Sphingomonadaceae</taxon>
        <taxon>Sphingomonas</taxon>
    </lineage>
</organism>
<feature type="domain" description="Soluble ligand binding" evidence="4">
    <location>
        <begin position="143"/>
        <end position="187"/>
    </location>
</feature>
<dbReference type="InterPro" id="IPR019554">
    <property type="entry name" value="Soluble_ligand-bd"/>
</dbReference>
<keyword evidence="1 2" id="KW-0732">Signal</keyword>
<evidence type="ECO:0000313" key="5">
    <source>
        <dbReference type="EMBL" id="RXZ34706.1"/>
    </source>
</evidence>
<dbReference type="PANTHER" id="PTHR33619:SF3">
    <property type="entry name" value="POLYSACCHARIDE EXPORT PROTEIN GFCE-RELATED"/>
    <property type="match status" value="1"/>
</dbReference>
<dbReference type="PROSITE" id="PS51257">
    <property type="entry name" value="PROKAR_LIPOPROTEIN"/>
    <property type="match status" value="1"/>
</dbReference>
<reference evidence="5 6" key="1">
    <citation type="submission" date="2019-01" db="EMBL/GenBank/DDBJ databases">
        <title>Sphingomonas mucosissima sp. nov. and Sphingomonas desiccabilis sp. nov., from biological soil crusts in the Colorado Plateau, USA.</title>
        <authorList>
            <person name="Zhu D."/>
        </authorList>
    </citation>
    <scope>NUCLEOTIDE SEQUENCE [LARGE SCALE GENOMIC DNA]</scope>
    <source>
        <strain evidence="5 6">CP1D</strain>
    </source>
</reference>
<dbReference type="EMBL" id="SDPT01000001">
    <property type="protein sequence ID" value="RXZ34706.1"/>
    <property type="molecule type" value="Genomic_DNA"/>
</dbReference>
<dbReference type="Gene3D" id="3.30.1950.10">
    <property type="entry name" value="wza like domain"/>
    <property type="match status" value="1"/>
</dbReference>
<comment type="caution">
    <text evidence="5">The sequence shown here is derived from an EMBL/GenBank/DDBJ whole genome shotgun (WGS) entry which is preliminary data.</text>
</comment>
<dbReference type="Pfam" id="PF10531">
    <property type="entry name" value="SLBB"/>
    <property type="match status" value="1"/>
</dbReference>
<dbReference type="InterPro" id="IPR003715">
    <property type="entry name" value="Poly_export_N"/>
</dbReference>
<feature type="chain" id="PRO_5020281045" evidence="2">
    <location>
        <begin position="33"/>
        <end position="250"/>
    </location>
</feature>
<name>A0A4Q2IW81_9SPHN</name>
<keyword evidence="6" id="KW-1185">Reference proteome</keyword>
<evidence type="ECO:0000256" key="1">
    <source>
        <dbReference type="ARBA" id="ARBA00022729"/>
    </source>
</evidence>
<evidence type="ECO:0000256" key="2">
    <source>
        <dbReference type="SAM" id="SignalP"/>
    </source>
</evidence>
<dbReference type="Pfam" id="PF02563">
    <property type="entry name" value="Poly_export"/>
    <property type="match status" value="1"/>
</dbReference>
<sequence>MRTGSFGRLPMRAAVMLGSCSALILSSGCATKSPIKEGTASAVTPVSQLQVPDPRQAIGEVSDAYYIGPQDQLDVAVYQLPELTRQVRVDAAGKIALPFVGEIKASGMTPAEVSNLIASRLRAKYMQRPEVTVGITEAISQRITLEGAVTRPGMYPIPGKVTLLQALALAGGTNNIANERLVAVFRNVGAERQAAIFDVQMIRRGEVQDPTLYGNDLVVVERSRGKVLLRDVIGTLPVLNAFRTVDRLAN</sequence>
<dbReference type="InterPro" id="IPR049712">
    <property type="entry name" value="Poly_export"/>
</dbReference>
<gene>
    <name evidence="5" type="ORF">EO081_03290</name>
</gene>
<evidence type="ECO:0000313" key="6">
    <source>
        <dbReference type="Proteomes" id="UP000292347"/>
    </source>
</evidence>
<accession>A0A4Q2IW81</accession>
<dbReference type="OrthoDB" id="8410640at2"/>
<dbReference type="AlphaFoldDB" id="A0A4Q2IW81"/>
<dbReference type="GO" id="GO:0015159">
    <property type="term" value="F:polysaccharide transmembrane transporter activity"/>
    <property type="evidence" value="ECO:0007669"/>
    <property type="project" value="InterPro"/>
</dbReference>
<dbReference type="Proteomes" id="UP000292347">
    <property type="component" value="Unassembled WGS sequence"/>
</dbReference>
<proteinExistence type="predicted"/>
<feature type="signal peptide" evidence="2">
    <location>
        <begin position="1"/>
        <end position="32"/>
    </location>
</feature>
<evidence type="ECO:0000259" key="4">
    <source>
        <dbReference type="Pfam" id="PF10531"/>
    </source>
</evidence>
<dbReference type="PANTHER" id="PTHR33619">
    <property type="entry name" value="POLYSACCHARIDE EXPORT PROTEIN GFCE-RELATED"/>
    <property type="match status" value="1"/>
</dbReference>
<evidence type="ECO:0000259" key="3">
    <source>
        <dbReference type="Pfam" id="PF02563"/>
    </source>
</evidence>
<protein>
    <submittedName>
        <fullName evidence="5">Polysaccharide export protein</fullName>
    </submittedName>
</protein>